<dbReference type="Gene3D" id="3.40.50.10990">
    <property type="entry name" value="GTP cyclohydrolase II"/>
    <property type="match status" value="1"/>
</dbReference>
<dbReference type="GO" id="GO:0008270">
    <property type="term" value="F:zinc ion binding"/>
    <property type="evidence" value="ECO:0007669"/>
    <property type="project" value="UniProtKB-UniRule"/>
</dbReference>
<evidence type="ECO:0000256" key="11">
    <source>
        <dbReference type="ARBA" id="ARBA00022833"/>
    </source>
</evidence>
<dbReference type="EC" id="4.1.99.12" evidence="19"/>
<keyword evidence="15 19" id="KW-0456">Lyase</keyword>
<dbReference type="RefSeq" id="WP_179461351.1">
    <property type="nucleotide sequence ID" value="NZ_JACBZX010000001.1"/>
</dbReference>
<keyword evidence="13 19" id="KW-0342">GTP-binding</keyword>
<evidence type="ECO:0000256" key="5">
    <source>
        <dbReference type="ARBA" id="ARBA00004904"/>
    </source>
</evidence>
<dbReference type="GO" id="GO:0008686">
    <property type="term" value="F:3,4-dihydroxy-2-butanone-4-phosphate synthase activity"/>
    <property type="evidence" value="ECO:0007669"/>
    <property type="project" value="UniProtKB-UniRule"/>
</dbReference>
<dbReference type="InterPro" id="IPR032677">
    <property type="entry name" value="GTP_cyclohydro_II"/>
</dbReference>
<proteinExistence type="inferred from homology"/>
<evidence type="ECO:0000256" key="6">
    <source>
        <dbReference type="ARBA" id="ARBA00005520"/>
    </source>
</evidence>
<dbReference type="UniPathway" id="UPA00275">
    <property type="reaction ID" value="UER00399"/>
</dbReference>
<keyword evidence="23" id="KW-1185">Reference proteome</keyword>
<dbReference type="Pfam" id="PF00925">
    <property type="entry name" value="GTP_cyclohydro2"/>
    <property type="match status" value="1"/>
</dbReference>
<dbReference type="SUPFAM" id="SSF55821">
    <property type="entry name" value="YrdC/RibB"/>
    <property type="match status" value="1"/>
</dbReference>
<dbReference type="PANTHER" id="PTHR21327:SF18">
    <property type="entry name" value="3,4-DIHYDROXY-2-BUTANONE 4-PHOSPHATE SYNTHASE"/>
    <property type="match status" value="1"/>
</dbReference>
<evidence type="ECO:0000256" key="15">
    <source>
        <dbReference type="ARBA" id="ARBA00023239"/>
    </source>
</evidence>
<reference evidence="22 23" key="1">
    <citation type="submission" date="2020-07" db="EMBL/GenBank/DDBJ databases">
        <title>Sequencing the genomes of 1000 actinobacteria strains.</title>
        <authorList>
            <person name="Klenk H.-P."/>
        </authorList>
    </citation>
    <scope>NUCLEOTIDE SEQUENCE [LARGE SCALE GENOMIC DNA]</scope>
    <source>
        <strain evidence="22 23">DSM 24723</strain>
    </source>
</reference>
<feature type="binding site" evidence="19">
    <location>
        <position position="268"/>
    </location>
    <ligand>
        <name>Zn(2+)</name>
        <dbReference type="ChEBI" id="CHEBI:29105"/>
        <note>catalytic</note>
    </ligand>
</feature>
<comment type="similarity">
    <text evidence="6 19">In the N-terminal section; belongs to the DHBP synthase family.</text>
</comment>
<evidence type="ECO:0000256" key="19">
    <source>
        <dbReference type="HAMAP-Rule" id="MF_01283"/>
    </source>
</evidence>
<dbReference type="NCBIfam" id="NF001591">
    <property type="entry name" value="PRK00393.1"/>
    <property type="match status" value="1"/>
</dbReference>
<keyword evidence="14 19" id="KW-0464">Manganese</keyword>
<dbReference type="SUPFAM" id="SSF142695">
    <property type="entry name" value="RibA-like"/>
    <property type="match status" value="1"/>
</dbReference>
<dbReference type="AlphaFoldDB" id="A0A852WZU6"/>
<dbReference type="InterPro" id="IPR017945">
    <property type="entry name" value="DHBP_synth_RibB-like_a/b_dom"/>
</dbReference>
<evidence type="ECO:0000256" key="2">
    <source>
        <dbReference type="ARBA" id="ARBA00001936"/>
    </source>
</evidence>
<feature type="binding site" evidence="19">
    <location>
        <position position="42"/>
    </location>
    <ligand>
        <name>D-ribulose 5-phosphate</name>
        <dbReference type="ChEBI" id="CHEBI:58121"/>
    </ligand>
</feature>
<name>A0A852WZU6_9MICO</name>
<dbReference type="Gene3D" id="3.90.870.10">
    <property type="entry name" value="DHBP synthase"/>
    <property type="match status" value="1"/>
</dbReference>
<feature type="region of interest" description="Disordered" evidence="20">
    <location>
        <begin position="408"/>
        <end position="459"/>
    </location>
</feature>
<feature type="site" description="Essential for DHBP synthase activity" evidence="19">
    <location>
        <position position="136"/>
    </location>
</feature>
<feature type="active site" description="Proton acceptor; for GTP cyclohydrolase activity" evidence="19">
    <location>
        <position position="341"/>
    </location>
</feature>
<comment type="cofactor">
    <cofactor evidence="19">
        <name>Zn(2+)</name>
        <dbReference type="ChEBI" id="CHEBI:29105"/>
    </cofactor>
    <text evidence="19">Binds 1 zinc ion per subunit.</text>
</comment>
<dbReference type="NCBIfam" id="TIGR00505">
    <property type="entry name" value="ribA"/>
    <property type="match status" value="1"/>
</dbReference>
<dbReference type="GO" id="GO:0000287">
    <property type="term" value="F:magnesium ion binding"/>
    <property type="evidence" value="ECO:0007669"/>
    <property type="project" value="UniProtKB-UniRule"/>
</dbReference>
<dbReference type="GO" id="GO:0003935">
    <property type="term" value="F:GTP cyclohydrolase II activity"/>
    <property type="evidence" value="ECO:0007669"/>
    <property type="project" value="UniProtKB-UniRule"/>
</dbReference>
<comment type="pathway">
    <text evidence="5 19">Cofactor biosynthesis; riboflavin biosynthesis; 2-hydroxy-3-oxobutyl phosphate from D-ribulose 5-phosphate: step 1/1.</text>
</comment>
<feature type="region of interest" description="DHBP synthase" evidence="19">
    <location>
        <begin position="1"/>
        <end position="211"/>
    </location>
</feature>
<keyword evidence="9 19" id="KW-0547">Nucleotide-binding</keyword>
<evidence type="ECO:0000256" key="9">
    <source>
        <dbReference type="ARBA" id="ARBA00022741"/>
    </source>
</evidence>
<dbReference type="InterPro" id="IPR016299">
    <property type="entry name" value="Riboflavin_synth_RibBA"/>
</dbReference>
<evidence type="ECO:0000259" key="21">
    <source>
        <dbReference type="Pfam" id="PF00925"/>
    </source>
</evidence>
<comment type="similarity">
    <text evidence="19">In the C-terminal section; belongs to the GTP cyclohydrolase II family.</text>
</comment>
<dbReference type="FunFam" id="3.90.870.10:FF:000001">
    <property type="entry name" value="Riboflavin biosynthesis protein RibBA"/>
    <property type="match status" value="1"/>
</dbReference>
<dbReference type="Pfam" id="PF00926">
    <property type="entry name" value="DHBP_synthase"/>
    <property type="match status" value="1"/>
</dbReference>
<evidence type="ECO:0000256" key="13">
    <source>
        <dbReference type="ARBA" id="ARBA00023134"/>
    </source>
</evidence>
<comment type="catalytic activity">
    <reaction evidence="18 19">
        <text>GTP + 4 H2O = 2,5-diamino-6-hydroxy-4-(5-phosphoribosylamino)-pyrimidine + formate + 2 phosphate + 3 H(+)</text>
        <dbReference type="Rhea" id="RHEA:23704"/>
        <dbReference type="ChEBI" id="CHEBI:15377"/>
        <dbReference type="ChEBI" id="CHEBI:15378"/>
        <dbReference type="ChEBI" id="CHEBI:15740"/>
        <dbReference type="ChEBI" id="CHEBI:37565"/>
        <dbReference type="ChEBI" id="CHEBI:43474"/>
        <dbReference type="ChEBI" id="CHEBI:58614"/>
        <dbReference type="EC" id="3.5.4.25"/>
    </reaction>
</comment>
<sequence length="459" mass="48585">MSARTPAEQPVPLDRVEDALAAIAAGRPVLVVDDADRENEGDIIFAADAATPELMGITVRLGSGVVCVAMTGADLDRLDLPPMTAVNEDAKGTAYTVSVDARHGVSTGISAADRSRTARLLADPATGAGDLARPGHVFPLRAREGGVLVRRGHTEAAVDLARLAGRAPSGVICEVVRDDGQMARLPELRELADERGWPLVSIDDLARHRRRTEILVQRVVTTSLPTDAGRFTAVGYRSQMPGDAEQVALVHGDLAAADEVLVRVHSECLTGDVFGSRRCDCGPQLEAAMAAVVQAGAGVVVYARGHEGRGIGLVDKLRAYAAQDTGQDTVDANTGLGLPADARDYTLAAHVLRDLGVGRVRLLTNNPAKVAALRERGIDVTERVPVPSRVTDENVGYLRTKQQRLGHDLPWLGASENRPGPATDDLTTDDLTTDDLTTDDLTTDDLTTDDLTTHDGGAR</sequence>
<feature type="site" description="Essential for DHBP synthase activity" evidence="19">
    <location>
        <position position="174"/>
    </location>
</feature>
<keyword evidence="12 19" id="KW-0460">Magnesium</keyword>
<feature type="binding site" evidence="19">
    <location>
        <position position="364"/>
    </location>
    <ligand>
        <name>GTP</name>
        <dbReference type="ChEBI" id="CHEBI:37565"/>
    </ligand>
</feature>
<dbReference type="CDD" id="cd00641">
    <property type="entry name" value="GTP_cyclohydro2"/>
    <property type="match status" value="1"/>
</dbReference>
<protein>
    <recommendedName>
        <fullName evidence="19">Riboflavin biosynthesis protein RibBA</fullName>
    </recommendedName>
    <domain>
        <recommendedName>
            <fullName evidence="19">3,4-dihydroxy-2-butanone 4-phosphate synthase</fullName>
            <shortName evidence="19">DHBP synthase</shortName>
            <ecNumber evidence="19">4.1.99.12</ecNumber>
        </recommendedName>
    </domain>
    <domain>
        <recommendedName>
            <fullName evidence="19">GTP cyclohydrolase-2</fullName>
            <ecNumber evidence="19">3.5.4.25</ecNumber>
        </recommendedName>
        <alternativeName>
            <fullName evidence="19">GTP cyclohydrolase II</fullName>
        </alternativeName>
    </domain>
</protein>
<dbReference type="InterPro" id="IPR036144">
    <property type="entry name" value="RibA-like_sf"/>
</dbReference>
<dbReference type="PANTHER" id="PTHR21327">
    <property type="entry name" value="GTP CYCLOHYDROLASE II-RELATED"/>
    <property type="match status" value="1"/>
</dbReference>
<feature type="binding site" evidence="19">
    <location>
        <position position="284"/>
    </location>
    <ligand>
        <name>GTP</name>
        <dbReference type="ChEBI" id="CHEBI:37565"/>
    </ligand>
</feature>
<comment type="function">
    <text evidence="17 19">Catalyzes the conversion of GTP to 2,5-diamino-6-ribosylamino-4(3H)-pyrimidinone 5'-phosphate (DARP), formate and pyrophosphate.</text>
</comment>
<dbReference type="GO" id="GO:0005525">
    <property type="term" value="F:GTP binding"/>
    <property type="evidence" value="ECO:0007669"/>
    <property type="project" value="UniProtKB-KW"/>
</dbReference>
<dbReference type="HAMAP" id="MF_00180">
    <property type="entry name" value="RibB"/>
    <property type="match status" value="1"/>
</dbReference>
<keyword evidence="10 19" id="KW-0378">Hydrolase</keyword>
<evidence type="ECO:0000256" key="8">
    <source>
        <dbReference type="ARBA" id="ARBA00022723"/>
    </source>
</evidence>
<keyword evidence="7 19" id="KW-0686">Riboflavin biosynthesis</keyword>
<keyword evidence="11 19" id="KW-0862">Zinc</keyword>
<feature type="compositionally biased region" description="Acidic residues" evidence="20">
    <location>
        <begin position="426"/>
        <end position="448"/>
    </location>
</feature>
<dbReference type="NCBIfam" id="TIGR00506">
    <property type="entry name" value="ribB"/>
    <property type="match status" value="1"/>
</dbReference>
<feature type="region of interest" description="GTP cyclohydrolase II" evidence="19">
    <location>
        <begin position="212"/>
        <end position="459"/>
    </location>
</feature>
<dbReference type="PIRSF" id="PIRSF001259">
    <property type="entry name" value="RibA"/>
    <property type="match status" value="1"/>
</dbReference>
<feature type="active site" description="Nucleophile; for GTP cyclohydrolase activity" evidence="19">
    <location>
        <position position="343"/>
    </location>
</feature>
<dbReference type="FunFam" id="3.40.50.10990:FF:000001">
    <property type="entry name" value="Riboflavin biosynthesis protein RibBA"/>
    <property type="match status" value="1"/>
</dbReference>
<evidence type="ECO:0000256" key="10">
    <source>
        <dbReference type="ARBA" id="ARBA00022801"/>
    </source>
</evidence>
<feature type="binding site" evidence="19">
    <location>
        <begin position="307"/>
        <end position="309"/>
    </location>
    <ligand>
        <name>GTP</name>
        <dbReference type="ChEBI" id="CHEBI:37565"/>
    </ligand>
</feature>
<evidence type="ECO:0000256" key="1">
    <source>
        <dbReference type="ARBA" id="ARBA00000141"/>
    </source>
</evidence>
<gene>
    <name evidence="19" type="primary">ribBA</name>
    <name evidence="22" type="ORF">BJY28_000197</name>
</gene>
<evidence type="ECO:0000313" key="22">
    <source>
        <dbReference type="EMBL" id="NYG35728.1"/>
    </source>
</evidence>
<dbReference type="EC" id="3.5.4.25" evidence="19"/>
<accession>A0A852WZU6</accession>
<evidence type="ECO:0000256" key="12">
    <source>
        <dbReference type="ARBA" id="ARBA00022842"/>
    </source>
</evidence>
<feature type="binding site" evidence="19">
    <location>
        <position position="281"/>
    </location>
    <ligand>
        <name>Zn(2+)</name>
        <dbReference type="ChEBI" id="CHEBI:29105"/>
        <note>catalytic</note>
    </ligand>
</feature>
<dbReference type="Proteomes" id="UP000592181">
    <property type="component" value="Unassembled WGS sequence"/>
</dbReference>
<keyword evidence="8 19" id="KW-0479">Metal-binding</keyword>
<feature type="binding site" evidence="19">
    <location>
        <position position="279"/>
    </location>
    <ligand>
        <name>Zn(2+)</name>
        <dbReference type="ChEBI" id="CHEBI:29105"/>
        <note>catalytic</note>
    </ligand>
</feature>
<evidence type="ECO:0000256" key="14">
    <source>
        <dbReference type="ARBA" id="ARBA00023211"/>
    </source>
</evidence>
<comment type="cofactor">
    <cofactor evidence="19">
        <name>Mg(2+)</name>
        <dbReference type="ChEBI" id="CHEBI:18420"/>
    </cofactor>
    <cofactor evidence="19">
        <name>Mn(2+)</name>
        <dbReference type="ChEBI" id="CHEBI:29035"/>
    </cofactor>
    <text evidence="19">Binds 2 divalent metal cations per subunit. Magnesium or manganese.</text>
</comment>
<dbReference type="GO" id="GO:0030145">
    <property type="term" value="F:manganese ion binding"/>
    <property type="evidence" value="ECO:0007669"/>
    <property type="project" value="UniProtKB-UniRule"/>
</dbReference>
<evidence type="ECO:0000256" key="18">
    <source>
        <dbReference type="ARBA" id="ARBA00049295"/>
    </source>
</evidence>
<dbReference type="EMBL" id="JACBZX010000001">
    <property type="protein sequence ID" value="NYG35728.1"/>
    <property type="molecule type" value="Genomic_DNA"/>
</dbReference>
<dbReference type="GO" id="GO:0005829">
    <property type="term" value="C:cytosol"/>
    <property type="evidence" value="ECO:0007669"/>
    <property type="project" value="TreeGrafter"/>
</dbReference>
<comment type="function">
    <text evidence="3 19">Catalyzes the conversion of D-ribulose 5-phosphate to formate and 3,4-dihydroxy-2-butanone 4-phosphate.</text>
</comment>
<comment type="pathway">
    <text evidence="4 19">Cofactor biosynthesis; riboflavin biosynthesis; 5-amino-6-(D-ribitylamino)uracil from GTP: step 1/4.</text>
</comment>
<dbReference type="HAMAP" id="MF_01283">
    <property type="entry name" value="RibBA"/>
    <property type="match status" value="1"/>
</dbReference>
<feature type="binding site" evidence="19">
    <location>
        <position position="38"/>
    </location>
    <ligand>
        <name>Mg(2+)</name>
        <dbReference type="ChEBI" id="CHEBI:18420"/>
        <label>1</label>
    </ligand>
</feature>
<evidence type="ECO:0000256" key="7">
    <source>
        <dbReference type="ARBA" id="ARBA00022619"/>
    </source>
</evidence>
<dbReference type="HAMAP" id="MF_00179">
    <property type="entry name" value="RibA"/>
    <property type="match status" value="1"/>
</dbReference>
<dbReference type="InterPro" id="IPR000422">
    <property type="entry name" value="DHBP_synthase_RibB"/>
</dbReference>
<comment type="catalytic activity">
    <reaction evidence="1 19">
        <text>D-ribulose 5-phosphate = (2S)-2-hydroxy-3-oxobutyl phosphate + formate + H(+)</text>
        <dbReference type="Rhea" id="RHEA:18457"/>
        <dbReference type="ChEBI" id="CHEBI:15378"/>
        <dbReference type="ChEBI" id="CHEBI:15740"/>
        <dbReference type="ChEBI" id="CHEBI:58121"/>
        <dbReference type="ChEBI" id="CHEBI:58830"/>
        <dbReference type="EC" id="4.1.99.12"/>
    </reaction>
</comment>
<feature type="binding site" evidence="19">
    <location>
        <position position="329"/>
    </location>
    <ligand>
        <name>GTP</name>
        <dbReference type="ChEBI" id="CHEBI:37565"/>
    </ligand>
</feature>
<feature type="binding site" evidence="19">
    <location>
        <begin position="150"/>
        <end position="154"/>
    </location>
    <ligand>
        <name>D-ribulose 5-phosphate</name>
        <dbReference type="ChEBI" id="CHEBI:58121"/>
    </ligand>
</feature>
<feature type="domain" description="GTP cyclohydrolase II" evidence="21">
    <location>
        <begin position="218"/>
        <end position="385"/>
    </location>
</feature>
<dbReference type="InterPro" id="IPR000926">
    <property type="entry name" value="RibA"/>
</dbReference>
<feature type="binding site" evidence="19">
    <location>
        <begin position="37"/>
        <end position="38"/>
    </location>
    <ligand>
        <name>D-ribulose 5-phosphate</name>
        <dbReference type="ChEBI" id="CHEBI:58121"/>
    </ligand>
</feature>
<evidence type="ECO:0000256" key="16">
    <source>
        <dbReference type="ARBA" id="ARBA00023268"/>
    </source>
</evidence>
<feature type="binding site" evidence="19">
    <location>
        <position position="153"/>
    </location>
    <ligand>
        <name>Mg(2+)</name>
        <dbReference type="ChEBI" id="CHEBI:18420"/>
        <label>2</label>
    </ligand>
</feature>
<evidence type="ECO:0000256" key="20">
    <source>
        <dbReference type="SAM" id="MobiDB-lite"/>
    </source>
</evidence>
<dbReference type="GO" id="GO:0009231">
    <property type="term" value="P:riboflavin biosynthetic process"/>
    <property type="evidence" value="ECO:0007669"/>
    <property type="project" value="UniProtKB-UniRule"/>
</dbReference>
<evidence type="ECO:0000313" key="23">
    <source>
        <dbReference type="Proteomes" id="UP000592181"/>
    </source>
</evidence>
<comment type="cofactor">
    <cofactor evidence="2">
        <name>Mn(2+)</name>
        <dbReference type="ChEBI" id="CHEBI:29035"/>
    </cofactor>
</comment>
<comment type="caution">
    <text evidence="22">The sequence shown here is derived from an EMBL/GenBank/DDBJ whole genome shotgun (WGS) entry which is preliminary data.</text>
</comment>
<dbReference type="NCBIfam" id="NF006803">
    <property type="entry name" value="PRK09311.1"/>
    <property type="match status" value="1"/>
</dbReference>
<feature type="binding site" evidence="19">
    <location>
        <position position="369"/>
    </location>
    <ligand>
        <name>GTP</name>
        <dbReference type="ChEBI" id="CHEBI:37565"/>
    </ligand>
</feature>
<keyword evidence="16 19" id="KW-0511">Multifunctional enzyme</keyword>
<feature type="binding site" evidence="19">
    <location>
        <position position="174"/>
    </location>
    <ligand>
        <name>D-ribulose 5-phosphate</name>
        <dbReference type="ChEBI" id="CHEBI:58121"/>
    </ligand>
</feature>
<organism evidence="22 23">
    <name type="scientific">Janibacter alkaliphilus</name>
    <dbReference type="NCBI Taxonomy" id="1069963"/>
    <lineage>
        <taxon>Bacteria</taxon>
        <taxon>Bacillati</taxon>
        <taxon>Actinomycetota</taxon>
        <taxon>Actinomycetes</taxon>
        <taxon>Micrococcales</taxon>
        <taxon>Intrasporangiaceae</taxon>
        <taxon>Janibacter</taxon>
    </lineage>
</organism>
<evidence type="ECO:0000256" key="3">
    <source>
        <dbReference type="ARBA" id="ARBA00002284"/>
    </source>
</evidence>
<feature type="binding site" evidence="19">
    <location>
        <begin position="263"/>
        <end position="267"/>
    </location>
    <ligand>
        <name>GTP</name>
        <dbReference type="ChEBI" id="CHEBI:37565"/>
    </ligand>
</feature>
<feature type="binding site" evidence="19">
    <location>
        <position position="38"/>
    </location>
    <ligand>
        <name>Mg(2+)</name>
        <dbReference type="ChEBI" id="CHEBI:18420"/>
        <label>2</label>
    </ligand>
</feature>
<evidence type="ECO:0000256" key="4">
    <source>
        <dbReference type="ARBA" id="ARBA00004853"/>
    </source>
</evidence>
<evidence type="ECO:0000256" key="17">
    <source>
        <dbReference type="ARBA" id="ARBA00043932"/>
    </source>
</evidence>